<keyword evidence="2" id="KW-1133">Transmembrane helix</keyword>
<reference evidence="4 5" key="1">
    <citation type="submission" date="2018-11" db="EMBL/GenBank/DDBJ databases">
        <title>The Potential of Streptomyces as Biocontrol Agents against the Tomato grey mould, Botrytis cinerea (Gray mold) Frontiers in Microbiology.</title>
        <authorList>
            <person name="Li D."/>
        </authorList>
    </citation>
    <scope>NUCLEOTIDE SEQUENCE [LARGE SCALE GENOMIC DNA]</scope>
    <source>
        <strain evidence="4 5">NEAU-LD23</strain>
    </source>
</reference>
<feature type="region of interest" description="Disordered" evidence="1">
    <location>
        <begin position="1"/>
        <end position="33"/>
    </location>
</feature>
<keyword evidence="2" id="KW-0472">Membrane</keyword>
<dbReference type="RefSeq" id="WP_148081984.1">
    <property type="nucleotide sequence ID" value="NZ_RIBZ01000231.1"/>
</dbReference>
<dbReference type="EMBL" id="RIBZ01000231">
    <property type="protein sequence ID" value="RNG24489.1"/>
    <property type="molecule type" value="Genomic_DNA"/>
</dbReference>
<feature type="compositionally biased region" description="Low complexity" evidence="1">
    <location>
        <begin position="1"/>
        <end position="11"/>
    </location>
</feature>
<feature type="non-terminal residue" evidence="4">
    <location>
        <position position="1"/>
    </location>
</feature>
<feature type="transmembrane region" description="Helical" evidence="2">
    <location>
        <begin position="144"/>
        <end position="169"/>
    </location>
</feature>
<feature type="compositionally biased region" description="Low complexity" evidence="1">
    <location>
        <begin position="23"/>
        <end position="32"/>
    </location>
</feature>
<feature type="transmembrane region" description="Helical" evidence="2">
    <location>
        <begin position="99"/>
        <end position="132"/>
    </location>
</feature>
<dbReference type="Pfam" id="PF13828">
    <property type="entry name" value="DUF4190"/>
    <property type="match status" value="1"/>
</dbReference>
<feature type="domain" description="DUF4190" evidence="3">
    <location>
        <begin position="96"/>
        <end position="161"/>
    </location>
</feature>
<dbReference type="AlphaFoldDB" id="A0A3M8W764"/>
<sequence length="199" mass="19083">PPPGAVPGAGAVPPPPPAPTGPGTPRAYQGAPYGTGGYGQPGYGGQAPYGGPGYGYPGAAYPAYPGGAYPGAAYPGAGYGQGWQPGGTYLPNNGTGTAALVLGIVGLAFFASVVLGIILGVLAIIFGVLGRAKAGRGEATNGGVALAGLILGVAAVVAGVVMIFVYVAAANSDSSDGTDDSGYADISVVRVVPSADMSR</sequence>
<evidence type="ECO:0000256" key="1">
    <source>
        <dbReference type="SAM" id="MobiDB-lite"/>
    </source>
</evidence>
<accession>A0A3M8W764</accession>
<comment type="caution">
    <text evidence="4">The sequence shown here is derived from an EMBL/GenBank/DDBJ whole genome shotgun (WGS) entry which is preliminary data.</text>
</comment>
<protein>
    <submittedName>
        <fullName evidence="4">DUF4190 domain-containing protein</fullName>
    </submittedName>
</protein>
<gene>
    <name evidence="4" type="ORF">EEJ42_17630</name>
</gene>
<proteinExistence type="predicted"/>
<evidence type="ECO:0000313" key="4">
    <source>
        <dbReference type="EMBL" id="RNG24489.1"/>
    </source>
</evidence>
<organism evidence="4 5">
    <name type="scientific">Streptomyces botrytidirepellens</name>
    <dbReference type="NCBI Taxonomy" id="2486417"/>
    <lineage>
        <taxon>Bacteria</taxon>
        <taxon>Bacillati</taxon>
        <taxon>Actinomycetota</taxon>
        <taxon>Actinomycetes</taxon>
        <taxon>Kitasatosporales</taxon>
        <taxon>Streptomycetaceae</taxon>
        <taxon>Streptomyces</taxon>
    </lineage>
</organism>
<evidence type="ECO:0000259" key="3">
    <source>
        <dbReference type="Pfam" id="PF13828"/>
    </source>
</evidence>
<evidence type="ECO:0000256" key="2">
    <source>
        <dbReference type="SAM" id="Phobius"/>
    </source>
</evidence>
<dbReference type="InterPro" id="IPR025241">
    <property type="entry name" value="DUF4190"/>
</dbReference>
<keyword evidence="2" id="KW-0812">Transmembrane</keyword>
<name>A0A3M8W764_9ACTN</name>
<dbReference type="Proteomes" id="UP000275401">
    <property type="component" value="Unassembled WGS sequence"/>
</dbReference>
<keyword evidence="5" id="KW-1185">Reference proteome</keyword>
<evidence type="ECO:0000313" key="5">
    <source>
        <dbReference type="Proteomes" id="UP000275401"/>
    </source>
</evidence>
<feature type="compositionally biased region" description="Pro residues" evidence="1">
    <location>
        <begin position="12"/>
        <end position="22"/>
    </location>
</feature>